<dbReference type="KEGG" id="pdio:PDMSB3_2320.1"/>
<evidence type="ECO:0000313" key="2">
    <source>
        <dbReference type="EMBL" id="VVD33604.1"/>
    </source>
</evidence>
<dbReference type="EMBL" id="LR699554">
    <property type="protein sequence ID" value="VVD33604.1"/>
    <property type="molecule type" value="Genomic_DNA"/>
</dbReference>
<gene>
    <name evidence="2" type="ORF">PDMSB3_2320</name>
</gene>
<name>A0A5Q4YY95_9BURK</name>
<protein>
    <submittedName>
        <fullName evidence="2">Uncharacterized protein</fullName>
    </submittedName>
</protein>
<dbReference type="AlphaFoldDB" id="A0A5Q4YY95"/>
<evidence type="ECO:0000313" key="3">
    <source>
        <dbReference type="Proteomes" id="UP000325811"/>
    </source>
</evidence>
<proteinExistence type="predicted"/>
<dbReference type="Proteomes" id="UP000325811">
    <property type="component" value="Chromosome II"/>
</dbReference>
<feature type="region of interest" description="Disordered" evidence="1">
    <location>
        <begin position="53"/>
        <end position="73"/>
    </location>
</feature>
<accession>A0A5Q4YY95</accession>
<reference evidence="2 3" key="1">
    <citation type="submission" date="2019-08" db="EMBL/GenBank/DDBJ databases">
        <authorList>
            <person name="Herpell B J."/>
        </authorList>
    </citation>
    <scope>NUCLEOTIDE SEQUENCE [LARGE SCALE GENOMIC DNA]</scope>
    <source>
        <strain evidence="3">Msb3</strain>
    </source>
</reference>
<sequence length="73" mass="8005">MTRRKRAALPPVETSEQLQVRLRAYALATRESAMKPRKVPFPEHVTVLAGPLRRVRARPSGSGDDQAGEPDAG</sequence>
<evidence type="ECO:0000256" key="1">
    <source>
        <dbReference type="SAM" id="MobiDB-lite"/>
    </source>
</evidence>
<organism evidence="2 3">
    <name type="scientific">Paraburkholderia dioscoreae</name>
    <dbReference type="NCBI Taxonomy" id="2604047"/>
    <lineage>
        <taxon>Bacteria</taxon>
        <taxon>Pseudomonadati</taxon>
        <taxon>Pseudomonadota</taxon>
        <taxon>Betaproteobacteria</taxon>
        <taxon>Burkholderiales</taxon>
        <taxon>Burkholderiaceae</taxon>
        <taxon>Paraburkholderia</taxon>
    </lineage>
</organism>
<keyword evidence="3" id="KW-1185">Reference proteome</keyword>